<protein>
    <recommendedName>
        <fullName evidence="7">Glucose-6-phosphate isomerase</fullName>
    </recommendedName>
</protein>
<reference evidence="6" key="1">
    <citation type="submission" date="2018-06" db="EMBL/GenBank/DDBJ databases">
        <title>Complete genome sequences of Mycoplasma anatis, M. anseris and M. cloacale type strains.</title>
        <authorList>
            <person name="Grozner D."/>
            <person name="Forro B."/>
            <person name="Sulyok K.M."/>
            <person name="Marton S."/>
            <person name="Kreizinger Z."/>
            <person name="Banyai K."/>
            <person name="Gyuranecz M."/>
        </authorList>
    </citation>
    <scope>NUCLEOTIDE SEQUENCE [LARGE SCALE GENOMIC DNA]</scope>
    <source>
        <strain evidence="6">ATCC 49234</strain>
    </source>
</reference>
<gene>
    <name evidence="5" type="ORF">DP065_00995</name>
</gene>
<dbReference type="PANTHER" id="PTHR11469:SF1">
    <property type="entry name" value="GLUCOSE-6-PHOSPHATE ISOMERASE"/>
    <property type="match status" value="1"/>
</dbReference>
<dbReference type="EMBL" id="CP030140">
    <property type="protein sequence ID" value="AWX69332.1"/>
    <property type="molecule type" value="Genomic_DNA"/>
</dbReference>
<feature type="transmembrane region" description="Helical" evidence="4">
    <location>
        <begin position="389"/>
        <end position="408"/>
    </location>
</feature>
<dbReference type="AlphaFoldDB" id="A0A2Z4NCQ1"/>
<accession>A0A2Z4NCQ1</accession>
<dbReference type="GO" id="GO:0048029">
    <property type="term" value="F:monosaccharide binding"/>
    <property type="evidence" value="ECO:0007669"/>
    <property type="project" value="TreeGrafter"/>
</dbReference>
<dbReference type="Proteomes" id="UP000250218">
    <property type="component" value="Chromosome"/>
</dbReference>
<dbReference type="InterPro" id="IPR001672">
    <property type="entry name" value="G6P_Isomerase"/>
</dbReference>
<dbReference type="RefSeq" id="WP_033178727.1">
    <property type="nucleotide sequence ID" value="NZ_CP030140.1"/>
</dbReference>
<dbReference type="InterPro" id="IPR046348">
    <property type="entry name" value="SIS_dom_sf"/>
</dbReference>
<proteinExistence type="predicted"/>
<dbReference type="GO" id="GO:0097367">
    <property type="term" value="F:carbohydrate derivative binding"/>
    <property type="evidence" value="ECO:0007669"/>
    <property type="project" value="InterPro"/>
</dbReference>
<evidence type="ECO:0000313" key="6">
    <source>
        <dbReference type="Proteomes" id="UP000250218"/>
    </source>
</evidence>
<keyword evidence="4" id="KW-0472">Membrane</keyword>
<dbReference type="PROSITE" id="PS51463">
    <property type="entry name" value="P_GLUCOSE_ISOMERASE_3"/>
    <property type="match status" value="1"/>
</dbReference>
<dbReference type="GO" id="GO:0005829">
    <property type="term" value="C:cytosol"/>
    <property type="evidence" value="ECO:0007669"/>
    <property type="project" value="TreeGrafter"/>
</dbReference>
<dbReference type="Gene3D" id="3.40.50.10490">
    <property type="entry name" value="Glucose-6-phosphate isomerase like protein, domain 1"/>
    <property type="match status" value="2"/>
</dbReference>
<dbReference type="SUPFAM" id="SSF53697">
    <property type="entry name" value="SIS domain"/>
    <property type="match status" value="1"/>
</dbReference>
<evidence type="ECO:0000256" key="2">
    <source>
        <dbReference type="ARBA" id="ARBA00023152"/>
    </source>
</evidence>
<evidence type="ECO:0000256" key="1">
    <source>
        <dbReference type="ARBA" id="ARBA00022432"/>
    </source>
</evidence>
<sequence length="432" mass="50194">MANNCKITISNQFAIKDEAINKFQAFINDINHRINKKTMSGHENYGFRDPLKNTIEQDLIKIQKEAKLLKDEGVQVLLVIGGKHICLQSQAFIDLFMPKLNKNKGLEIIYVDEYLDGRDLTNLINYLEDKTFAINVISQNSESLETLILYREFRSLLEQVFSKAVANKYIYITTNNNFGYLFEEVTNNNLKHFILLDNLTERYLGLSPAVLFPLACADINIKEVIDGAIKAKAWFSIDDLEKNSAYRYAVIKYILYRNEFKIENINVFSKQEMKLGELFQMYASESCVKQKKGILPILNHANSSIKAFGQSLAENEFKIFYTTIHIQIPKYDFKIAPYQNQSDEHIKYLIDTTYNKINRTVIESFIENHVIIYKIPNIKIEIMDDNVETFGWILSFLHYSSIMFAYLIGVNPFINNTQNSFNINFKKNIKDI</sequence>
<evidence type="ECO:0008006" key="7">
    <source>
        <dbReference type="Google" id="ProtNLM"/>
    </source>
</evidence>
<keyword evidence="6" id="KW-1185">Reference proteome</keyword>
<organism evidence="5 6">
    <name type="scientific">[Mycoplasma] anseris</name>
    <dbReference type="NCBI Taxonomy" id="92400"/>
    <lineage>
        <taxon>Bacteria</taxon>
        <taxon>Bacillati</taxon>
        <taxon>Mycoplasmatota</taxon>
        <taxon>Mycoplasmoidales</taxon>
        <taxon>Metamycoplasmataceae</taxon>
        <taxon>Metamycoplasma</taxon>
    </lineage>
</organism>
<dbReference type="GO" id="GO:0051156">
    <property type="term" value="P:glucose 6-phosphate metabolic process"/>
    <property type="evidence" value="ECO:0007669"/>
    <property type="project" value="TreeGrafter"/>
</dbReference>
<dbReference type="GO" id="GO:0004347">
    <property type="term" value="F:glucose-6-phosphate isomerase activity"/>
    <property type="evidence" value="ECO:0007669"/>
    <property type="project" value="InterPro"/>
</dbReference>
<keyword evidence="2" id="KW-0324">Glycolysis</keyword>
<dbReference type="GO" id="GO:0006096">
    <property type="term" value="P:glycolytic process"/>
    <property type="evidence" value="ECO:0007669"/>
    <property type="project" value="UniProtKB-KW"/>
</dbReference>
<dbReference type="GO" id="GO:0006094">
    <property type="term" value="P:gluconeogenesis"/>
    <property type="evidence" value="ECO:0007669"/>
    <property type="project" value="UniProtKB-KW"/>
</dbReference>
<dbReference type="KEGG" id="mane:DP065_00995"/>
<keyword evidence="3" id="KW-0413">Isomerase</keyword>
<evidence type="ECO:0000256" key="3">
    <source>
        <dbReference type="ARBA" id="ARBA00023235"/>
    </source>
</evidence>
<evidence type="ECO:0000313" key="5">
    <source>
        <dbReference type="EMBL" id="AWX69332.1"/>
    </source>
</evidence>
<name>A0A2Z4NCQ1_9BACT</name>
<dbReference type="PANTHER" id="PTHR11469">
    <property type="entry name" value="GLUCOSE-6-PHOSPHATE ISOMERASE"/>
    <property type="match status" value="1"/>
</dbReference>
<keyword evidence="4" id="KW-1133">Transmembrane helix</keyword>
<keyword evidence="1" id="KW-0312">Gluconeogenesis</keyword>
<keyword evidence="4" id="KW-0812">Transmembrane</keyword>
<evidence type="ECO:0000256" key="4">
    <source>
        <dbReference type="SAM" id="Phobius"/>
    </source>
</evidence>